<dbReference type="OrthoDB" id="341137at2"/>
<reference evidence="9 10" key="1">
    <citation type="submission" date="2019-08" db="EMBL/GenBank/DDBJ databases">
        <title>Genome of Phaeodactylibacter luteus.</title>
        <authorList>
            <person name="Bowman J.P."/>
        </authorList>
    </citation>
    <scope>NUCLEOTIDE SEQUENCE [LARGE SCALE GENOMIC DNA]</scope>
    <source>
        <strain evidence="9 10">KCTC 42180</strain>
    </source>
</reference>
<evidence type="ECO:0000256" key="7">
    <source>
        <dbReference type="SAM" id="Phobius"/>
    </source>
</evidence>
<feature type="transmembrane region" description="Helical" evidence="7">
    <location>
        <begin position="160"/>
        <end position="179"/>
    </location>
</feature>
<dbReference type="Pfam" id="PF05090">
    <property type="entry name" value="HTTM"/>
    <property type="match status" value="1"/>
</dbReference>
<feature type="domain" description="HTTM-like" evidence="8">
    <location>
        <begin position="21"/>
        <end position="281"/>
    </location>
</feature>
<dbReference type="GO" id="GO:0019842">
    <property type="term" value="F:vitamin binding"/>
    <property type="evidence" value="ECO:0007669"/>
    <property type="project" value="TreeGrafter"/>
</dbReference>
<comment type="caution">
    <text evidence="9">The sequence shown here is derived from an EMBL/GenBank/DDBJ whole genome shotgun (WGS) entry which is preliminary data.</text>
</comment>
<keyword evidence="5" id="KW-1015">Disulfide bond</keyword>
<feature type="transmembrane region" description="Helical" evidence="7">
    <location>
        <begin position="219"/>
        <end position="237"/>
    </location>
</feature>
<keyword evidence="4 7" id="KW-0472">Membrane</keyword>
<gene>
    <name evidence="9" type="ORF">FRY97_13390</name>
</gene>
<keyword evidence="2 7" id="KW-0812">Transmembrane</keyword>
<dbReference type="InterPro" id="IPR053935">
    <property type="entry name" value="VKGC_lumenal_dom"/>
</dbReference>
<organism evidence="9 10">
    <name type="scientific">Phaeodactylibacter luteus</name>
    <dbReference type="NCBI Taxonomy" id="1564516"/>
    <lineage>
        <taxon>Bacteria</taxon>
        <taxon>Pseudomonadati</taxon>
        <taxon>Bacteroidota</taxon>
        <taxon>Saprospiria</taxon>
        <taxon>Saprospirales</taxon>
        <taxon>Haliscomenobacteraceae</taxon>
        <taxon>Phaeodactylibacter</taxon>
    </lineage>
</organism>
<evidence type="ECO:0000256" key="6">
    <source>
        <dbReference type="ARBA" id="ARBA00023239"/>
    </source>
</evidence>
<dbReference type="GO" id="GO:0012505">
    <property type="term" value="C:endomembrane system"/>
    <property type="evidence" value="ECO:0007669"/>
    <property type="project" value="UniProtKB-SubCell"/>
</dbReference>
<evidence type="ECO:0000313" key="10">
    <source>
        <dbReference type="Proteomes" id="UP000321580"/>
    </source>
</evidence>
<evidence type="ECO:0000256" key="5">
    <source>
        <dbReference type="ARBA" id="ARBA00023157"/>
    </source>
</evidence>
<feature type="transmembrane region" description="Helical" evidence="7">
    <location>
        <begin position="311"/>
        <end position="331"/>
    </location>
</feature>
<dbReference type="Proteomes" id="UP000321580">
    <property type="component" value="Unassembled WGS sequence"/>
</dbReference>
<evidence type="ECO:0000256" key="1">
    <source>
        <dbReference type="ARBA" id="ARBA00004127"/>
    </source>
</evidence>
<accession>A0A5C6RK84</accession>
<evidence type="ECO:0000259" key="8">
    <source>
        <dbReference type="SMART" id="SM00752"/>
    </source>
</evidence>
<comment type="subcellular location">
    <subcellularLocation>
        <location evidence="1">Endomembrane system</location>
        <topology evidence="1">Multi-pass membrane protein</topology>
    </subcellularLocation>
</comment>
<dbReference type="InterPro" id="IPR053934">
    <property type="entry name" value="HTTM_dom"/>
</dbReference>
<feature type="transmembrane region" description="Helical" evidence="7">
    <location>
        <begin position="119"/>
        <end position="139"/>
    </location>
</feature>
<keyword evidence="3 7" id="KW-1133">Transmembrane helix</keyword>
<name>A0A5C6RK84_9BACT</name>
<evidence type="ECO:0000256" key="4">
    <source>
        <dbReference type="ARBA" id="ARBA00023136"/>
    </source>
</evidence>
<dbReference type="Pfam" id="PF22777">
    <property type="entry name" value="VKGC_lumenal_dom"/>
    <property type="match status" value="1"/>
</dbReference>
<sequence length="460" mass="53234">MNRVRSVLAGHSWRHWAAWLEEPVSVAPLAAFRLVFGAVMLFSTLRFWALGWIEDHYIGVPFTFKYYGFEWVQVLPPGWMYALHAAMALGALGVMLGLLYRFSALLFFLSFTYTELIDLAYYLNHYYFVSLASFLLIWVPANRRCSIDAWLWPGVYGKEAPRWTVLVFKLQLAIVYIYAGLAKINTDWLIHALPLRIWVPANDKLPLIGPLFSWKATPYLFSWIGMLYDTLIVFFLAWPRTRLLAYLTVIVFHTLTGLMFQIGVFPIVMIGATWIYFSPAFHERLIGGIERAAPIPFLAAGPLRAKPAPRALGMMLVLFFAFQLVFPWRYLAYPGNVFWTEEGYRFSWRVMLMEKAGTATFYVTDRKTGRKGVVDNSEFLKPHQEKQMAMQPDMILQFAHFLARHYEKQGVHDPLVQVEAYVTLNARPSRLLIDPEVDLAQVEDGWKPKKWILPYEDESL</sequence>
<dbReference type="InterPro" id="IPR011020">
    <property type="entry name" value="HTTM-like"/>
</dbReference>
<dbReference type="PANTHER" id="PTHR12639:SF7">
    <property type="entry name" value="HTTM DOMAIN-CONTAINING PROTEIN"/>
    <property type="match status" value="1"/>
</dbReference>
<keyword evidence="6" id="KW-0456">Lyase</keyword>
<feature type="transmembrane region" description="Helical" evidence="7">
    <location>
        <begin position="244"/>
        <end position="277"/>
    </location>
</feature>
<keyword evidence="10" id="KW-1185">Reference proteome</keyword>
<dbReference type="InterPro" id="IPR007782">
    <property type="entry name" value="VKG_COase"/>
</dbReference>
<dbReference type="EMBL" id="VOOR01000027">
    <property type="protein sequence ID" value="TXB62607.1"/>
    <property type="molecule type" value="Genomic_DNA"/>
</dbReference>
<evidence type="ECO:0000313" key="9">
    <source>
        <dbReference type="EMBL" id="TXB62607.1"/>
    </source>
</evidence>
<feature type="transmembrane region" description="Helical" evidence="7">
    <location>
        <begin position="89"/>
        <end position="113"/>
    </location>
</feature>
<dbReference type="AlphaFoldDB" id="A0A5C6RK84"/>
<evidence type="ECO:0000256" key="2">
    <source>
        <dbReference type="ARBA" id="ARBA00022692"/>
    </source>
</evidence>
<dbReference type="GO" id="GO:0008488">
    <property type="term" value="F:gamma-glutamyl carboxylase activity"/>
    <property type="evidence" value="ECO:0007669"/>
    <property type="project" value="InterPro"/>
</dbReference>
<proteinExistence type="predicted"/>
<evidence type="ECO:0000256" key="3">
    <source>
        <dbReference type="ARBA" id="ARBA00022989"/>
    </source>
</evidence>
<dbReference type="RefSeq" id="WP_147168055.1">
    <property type="nucleotide sequence ID" value="NZ_VOOR01000027.1"/>
</dbReference>
<dbReference type="PANTHER" id="PTHR12639">
    <property type="entry name" value="VITAMIN K-DEPENDENT GAMMA-CARBOXYLASE"/>
    <property type="match status" value="1"/>
</dbReference>
<protein>
    <submittedName>
        <fullName evidence="9">HTTM domain-containing protein</fullName>
    </submittedName>
</protein>
<dbReference type="SMART" id="SM00752">
    <property type="entry name" value="HTTM"/>
    <property type="match status" value="1"/>
</dbReference>